<dbReference type="PANTHER" id="PTHR47635">
    <property type="entry name" value="CUB DOMAIN-CONTAINING PROTEIN"/>
    <property type="match status" value="1"/>
</dbReference>
<proteinExistence type="predicted"/>
<gene>
    <name evidence="3" type="primary">LOC106162850</name>
</gene>
<dbReference type="GeneID" id="106162850"/>
<dbReference type="PROSITE" id="PS50948">
    <property type="entry name" value="PAN"/>
    <property type="match status" value="1"/>
</dbReference>
<evidence type="ECO:0000313" key="2">
    <source>
        <dbReference type="Proteomes" id="UP000085678"/>
    </source>
</evidence>
<dbReference type="PANTHER" id="PTHR47635:SF2">
    <property type="entry name" value="LAMG-LIKE JELLYROLL FOLD DOMAIN-CONTAINING PROTEIN"/>
    <property type="match status" value="1"/>
</dbReference>
<dbReference type="Pfam" id="PF00024">
    <property type="entry name" value="PAN_1"/>
    <property type="match status" value="1"/>
</dbReference>
<dbReference type="SUPFAM" id="SSF57414">
    <property type="entry name" value="Hairpin loop containing domain-like"/>
    <property type="match status" value="1"/>
</dbReference>
<dbReference type="SUPFAM" id="SSF49899">
    <property type="entry name" value="Concanavalin A-like lectins/glucanases"/>
    <property type="match status" value="1"/>
</dbReference>
<sequence length="198" mass="22223">MVKELGSEPASYYLNVLTDAAWVYAGFTYDAKSGMIRMWVDGVEAGHFQHTPHLNHITDTPVRIGARHISTRDSRYFSGALRCVQWYGVALSAEQIQQTVELCRETVHGARYKVHKGYAIGTNSSLTYRSAHGIRSLLECAAFCCRDYNCLSVNYLEATSTCELSKYSTVYNSSLQLTRRSEGEVHAELLHPVNMLSD</sequence>
<dbReference type="KEGG" id="lak:106162850"/>
<protein>
    <submittedName>
        <fullName evidence="3">Uncharacterized protein LOC106162850</fullName>
    </submittedName>
</protein>
<evidence type="ECO:0000259" key="1">
    <source>
        <dbReference type="PROSITE" id="PS50948"/>
    </source>
</evidence>
<evidence type="ECO:0000313" key="3">
    <source>
        <dbReference type="RefSeq" id="XP_013395739.1"/>
    </source>
</evidence>
<dbReference type="InParanoid" id="A0A1S3IE57"/>
<name>A0A1S3IE57_LINAN</name>
<dbReference type="OrthoDB" id="5984482at2759"/>
<dbReference type="InterPro" id="IPR003609">
    <property type="entry name" value="Pan_app"/>
</dbReference>
<dbReference type="Pfam" id="PF13385">
    <property type="entry name" value="Laminin_G_3"/>
    <property type="match status" value="1"/>
</dbReference>
<dbReference type="Gene3D" id="3.50.4.10">
    <property type="entry name" value="Hepatocyte Growth Factor"/>
    <property type="match status" value="1"/>
</dbReference>
<dbReference type="Gene3D" id="2.60.120.200">
    <property type="match status" value="1"/>
</dbReference>
<dbReference type="InterPro" id="IPR013320">
    <property type="entry name" value="ConA-like_dom_sf"/>
</dbReference>
<accession>A0A1S3IE57</accession>
<dbReference type="Proteomes" id="UP000085678">
    <property type="component" value="Unplaced"/>
</dbReference>
<keyword evidence="2" id="KW-1185">Reference proteome</keyword>
<dbReference type="AlphaFoldDB" id="A0A1S3IE57"/>
<feature type="domain" description="Apple" evidence="1">
    <location>
        <begin position="103"/>
        <end position="182"/>
    </location>
</feature>
<dbReference type="RefSeq" id="XP_013395739.1">
    <property type="nucleotide sequence ID" value="XM_013540285.1"/>
</dbReference>
<organism evidence="2 3">
    <name type="scientific">Lingula anatina</name>
    <name type="common">Brachiopod</name>
    <name type="synonym">Lingula unguis</name>
    <dbReference type="NCBI Taxonomy" id="7574"/>
    <lineage>
        <taxon>Eukaryota</taxon>
        <taxon>Metazoa</taxon>
        <taxon>Spiralia</taxon>
        <taxon>Lophotrochozoa</taxon>
        <taxon>Brachiopoda</taxon>
        <taxon>Linguliformea</taxon>
        <taxon>Lingulata</taxon>
        <taxon>Lingulida</taxon>
        <taxon>Linguloidea</taxon>
        <taxon>Lingulidae</taxon>
        <taxon>Lingula</taxon>
    </lineage>
</organism>
<reference evidence="3" key="1">
    <citation type="submission" date="2025-08" db="UniProtKB">
        <authorList>
            <consortium name="RefSeq"/>
        </authorList>
    </citation>
    <scope>IDENTIFICATION</scope>
    <source>
        <tissue evidence="3">Gonads</tissue>
    </source>
</reference>